<dbReference type="Proteomes" id="UP001320898">
    <property type="component" value="Unassembled WGS sequence"/>
</dbReference>
<dbReference type="GO" id="GO:0005886">
    <property type="term" value="C:plasma membrane"/>
    <property type="evidence" value="ECO:0007669"/>
    <property type="project" value="TreeGrafter"/>
</dbReference>
<dbReference type="CDD" id="cd03219">
    <property type="entry name" value="ABC_Mj1267_LivG_branched"/>
    <property type="match status" value="1"/>
</dbReference>
<dbReference type="AlphaFoldDB" id="A0AAW5R250"/>
<evidence type="ECO:0000256" key="3">
    <source>
        <dbReference type="ARBA" id="ARBA00022840"/>
    </source>
</evidence>
<feature type="domain" description="ABC transporter" evidence="4">
    <location>
        <begin position="7"/>
        <end position="233"/>
    </location>
</feature>
<keyword evidence="6" id="KW-1185">Reference proteome</keyword>
<dbReference type="InterPro" id="IPR003439">
    <property type="entry name" value="ABC_transporter-like_ATP-bd"/>
</dbReference>
<sequence>MESRPILEAIDISVRFGGVVAVDGVSLTIAPGQIYCIVGPNGAGKSTFFNVLTGTVRPSTGRILIDGREFAGRPVHAFARSGVARKFQAPSVFPTLTVGDNLRVAQRDRQDERAIAEILTLLGMAELAGIEASTLGHGQRQWLEIGMALATKPRLLLLDEPTAGMGPDETQRTVSLIRRISESAAVIVIEHDMEFVRSLAVHTMVLHQGRLISQGSFEDVAEDEFVRDVYLGRR</sequence>
<accession>A0AAW5R250</accession>
<evidence type="ECO:0000259" key="4">
    <source>
        <dbReference type="PROSITE" id="PS50893"/>
    </source>
</evidence>
<keyword evidence="3 5" id="KW-0067">ATP-binding</keyword>
<dbReference type="RefSeq" id="WP_261616523.1">
    <property type="nucleotide sequence ID" value="NZ_JALIDZ010000006.1"/>
</dbReference>
<comment type="caution">
    <text evidence="5">The sequence shown here is derived from an EMBL/GenBank/DDBJ whole genome shotgun (WGS) entry which is preliminary data.</text>
</comment>
<reference evidence="5 6" key="1">
    <citation type="submission" date="2022-04" db="EMBL/GenBank/DDBJ databases">
        <authorList>
            <person name="Ye Y.-Q."/>
            <person name="Du Z.-J."/>
        </authorList>
    </citation>
    <scope>NUCLEOTIDE SEQUENCE [LARGE SCALE GENOMIC DNA]</scope>
    <source>
        <strain evidence="5 6">A6E488</strain>
    </source>
</reference>
<evidence type="ECO:0000256" key="1">
    <source>
        <dbReference type="ARBA" id="ARBA00022448"/>
    </source>
</evidence>
<dbReference type="PANTHER" id="PTHR45772">
    <property type="entry name" value="CONSERVED COMPONENT OF ABC TRANSPORTER FOR NATURAL AMINO ACIDS-RELATED"/>
    <property type="match status" value="1"/>
</dbReference>
<dbReference type="Gene3D" id="3.40.50.300">
    <property type="entry name" value="P-loop containing nucleotide triphosphate hydrolases"/>
    <property type="match status" value="1"/>
</dbReference>
<dbReference type="InterPro" id="IPR027417">
    <property type="entry name" value="P-loop_NTPase"/>
</dbReference>
<dbReference type="PANTHER" id="PTHR45772:SF8">
    <property type="entry name" value="HIGH-AFFINITY BRANCHED-CHAIN AMINO ACID TRANSPORT ATP-BINDING PROTEIN"/>
    <property type="match status" value="1"/>
</dbReference>
<keyword evidence="2" id="KW-0547">Nucleotide-binding</keyword>
<dbReference type="GO" id="GO:0005524">
    <property type="term" value="F:ATP binding"/>
    <property type="evidence" value="ECO:0007669"/>
    <property type="project" value="UniProtKB-KW"/>
</dbReference>
<evidence type="ECO:0000313" key="6">
    <source>
        <dbReference type="Proteomes" id="UP001320898"/>
    </source>
</evidence>
<name>A0AAW5R250_9HYPH</name>
<dbReference type="SUPFAM" id="SSF52540">
    <property type="entry name" value="P-loop containing nucleoside triphosphate hydrolases"/>
    <property type="match status" value="1"/>
</dbReference>
<keyword evidence="1" id="KW-0813">Transport</keyword>
<dbReference type="PROSITE" id="PS50893">
    <property type="entry name" value="ABC_TRANSPORTER_2"/>
    <property type="match status" value="1"/>
</dbReference>
<dbReference type="SMART" id="SM00382">
    <property type="entry name" value="AAA"/>
    <property type="match status" value="1"/>
</dbReference>
<evidence type="ECO:0000256" key="2">
    <source>
        <dbReference type="ARBA" id="ARBA00022741"/>
    </source>
</evidence>
<dbReference type="InterPro" id="IPR003593">
    <property type="entry name" value="AAA+_ATPase"/>
</dbReference>
<dbReference type="Pfam" id="PF00005">
    <property type="entry name" value="ABC_tran"/>
    <property type="match status" value="1"/>
</dbReference>
<dbReference type="EMBL" id="JALIDZ010000006">
    <property type="protein sequence ID" value="MCT8972938.1"/>
    <property type="molecule type" value="Genomic_DNA"/>
</dbReference>
<dbReference type="GO" id="GO:0016887">
    <property type="term" value="F:ATP hydrolysis activity"/>
    <property type="evidence" value="ECO:0007669"/>
    <property type="project" value="InterPro"/>
</dbReference>
<gene>
    <name evidence="5" type="ORF">MUB46_13820</name>
</gene>
<dbReference type="InterPro" id="IPR051120">
    <property type="entry name" value="ABC_AA/LPS_Transport"/>
</dbReference>
<evidence type="ECO:0000313" key="5">
    <source>
        <dbReference type="EMBL" id="MCT8972938.1"/>
    </source>
</evidence>
<proteinExistence type="predicted"/>
<protein>
    <submittedName>
        <fullName evidence="5">ATP-binding cassette domain-containing protein</fullName>
    </submittedName>
</protein>
<organism evidence="5 6">
    <name type="scientific">Microbaculum marinisediminis</name>
    <dbReference type="NCBI Taxonomy" id="2931392"/>
    <lineage>
        <taxon>Bacteria</taxon>
        <taxon>Pseudomonadati</taxon>
        <taxon>Pseudomonadota</taxon>
        <taxon>Alphaproteobacteria</taxon>
        <taxon>Hyphomicrobiales</taxon>
        <taxon>Tepidamorphaceae</taxon>
        <taxon>Microbaculum</taxon>
    </lineage>
</organism>